<dbReference type="Proteomes" id="UP000789831">
    <property type="component" value="Unassembled WGS sequence"/>
</dbReference>
<feature type="transmembrane region" description="Helical" evidence="2">
    <location>
        <begin position="125"/>
        <end position="148"/>
    </location>
</feature>
<dbReference type="AlphaFoldDB" id="A0A9N9BHB8"/>
<dbReference type="EMBL" id="CAJVPL010001376">
    <property type="protein sequence ID" value="CAG8567990.1"/>
    <property type="molecule type" value="Genomic_DNA"/>
</dbReference>
<organism evidence="4 5">
    <name type="scientific">Ambispora gerdemannii</name>
    <dbReference type="NCBI Taxonomy" id="144530"/>
    <lineage>
        <taxon>Eukaryota</taxon>
        <taxon>Fungi</taxon>
        <taxon>Fungi incertae sedis</taxon>
        <taxon>Mucoromycota</taxon>
        <taxon>Glomeromycotina</taxon>
        <taxon>Glomeromycetes</taxon>
        <taxon>Archaeosporales</taxon>
        <taxon>Ambisporaceae</taxon>
        <taxon>Ambispora</taxon>
    </lineage>
</organism>
<protein>
    <submittedName>
        <fullName evidence="4">7729_t:CDS:1</fullName>
    </submittedName>
</protein>
<keyword evidence="5" id="KW-1185">Reference proteome</keyword>
<evidence type="ECO:0000256" key="1">
    <source>
        <dbReference type="SAM" id="MobiDB-lite"/>
    </source>
</evidence>
<feature type="signal peptide" evidence="3">
    <location>
        <begin position="1"/>
        <end position="21"/>
    </location>
</feature>
<name>A0A9N9BHB8_9GLOM</name>
<feature type="region of interest" description="Disordered" evidence="1">
    <location>
        <begin position="182"/>
        <end position="210"/>
    </location>
</feature>
<proteinExistence type="predicted"/>
<comment type="caution">
    <text evidence="4">The sequence shown here is derived from an EMBL/GenBank/DDBJ whole genome shotgun (WGS) entry which is preliminary data.</text>
</comment>
<evidence type="ECO:0000313" key="4">
    <source>
        <dbReference type="EMBL" id="CAG8567990.1"/>
    </source>
</evidence>
<accession>A0A9N9BHB8</accession>
<feature type="region of interest" description="Disordered" evidence="1">
    <location>
        <begin position="230"/>
        <end position="250"/>
    </location>
</feature>
<evidence type="ECO:0000256" key="3">
    <source>
        <dbReference type="SAM" id="SignalP"/>
    </source>
</evidence>
<feature type="region of interest" description="Disordered" evidence="1">
    <location>
        <begin position="32"/>
        <end position="75"/>
    </location>
</feature>
<keyword evidence="2" id="KW-0812">Transmembrane</keyword>
<keyword evidence="2" id="KW-0472">Membrane</keyword>
<keyword evidence="3" id="KW-0732">Signal</keyword>
<gene>
    <name evidence="4" type="ORF">AGERDE_LOCUS7492</name>
</gene>
<feature type="chain" id="PRO_5040344602" evidence="3">
    <location>
        <begin position="22"/>
        <end position="380"/>
    </location>
</feature>
<sequence>MKVFSIRFVYVLLISLNNASAQKSFVTASTTNESTSSSASSSFSSLTSASSPLETSSSSSSSSSSSPSSPSSSSSSILSTIAISSSSNIISTSTLWLSSSIKPTQQSEPKKDHDPPSPICLTDCVIQWSVISGIGAFCIAFLIWRILLCYCYKRKMQNTKSNAATRRNANLSNNNNVNFTGSIDSSSTIQRPASSYTRTSTMKYSSSPKRLSFHGNSGSYNSSIYLQQSRNPSVLRKSRNSAVSSPNNDNTSTFININSNESTANSFSSLSSHINNDELLKENSKNSGIESKSEFFHQSNFEDEVDQIHSQDNSQLGLLIENISKDDKYCNSSNNSSNGNINIDSDNYGMDLEQQKSHALRNSVHLIHILGLDDKDKNLP</sequence>
<reference evidence="4" key="1">
    <citation type="submission" date="2021-06" db="EMBL/GenBank/DDBJ databases">
        <authorList>
            <person name="Kallberg Y."/>
            <person name="Tangrot J."/>
            <person name="Rosling A."/>
        </authorList>
    </citation>
    <scope>NUCLEOTIDE SEQUENCE</scope>
    <source>
        <strain evidence="4">MT106</strain>
    </source>
</reference>
<dbReference type="OrthoDB" id="10649313at2759"/>
<evidence type="ECO:0000256" key="2">
    <source>
        <dbReference type="SAM" id="Phobius"/>
    </source>
</evidence>
<evidence type="ECO:0000313" key="5">
    <source>
        <dbReference type="Proteomes" id="UP000789831"/>
    </source>
</evidence>
<feature type="compositionally biased region" description="Polar residues" evidence="1">
    <location>
        <begin position="240"/>
        <end position="250"/>
    </location>
</feature>
<keyword evidence="2" id="KW-1133">Transmembrane helix</keyword>